<dbReference type="PANTHER" id="PTHR45913">
    <property type="entry name" value="EPM2A-INTERACTING PROTEIN 1"/>
    <property type="match status" value="1"/>
</dbReference>
<protein>
    <submittedName>
        <fullName evidence="2">Zinc finger BED domain-containing protein 5-like</fullName>
    </submittedName>
</protein>
<dbReference type="AlphaFoldDB" id="A0A6P6J8Y3"/>
<accession>A0A6P6J8Y3</accession>
<evidence type="ECO:0000313" key="2">
    <source>
        <dbReference type="RefSeq" id="XP_026054317.1"/>
    </source>
</evidence>
<dbReference type="RefSeq" id="XP_026054317.1">
    <property type="nucleotide sequence ID" value="XM_026198532.1"/>
</dbReference>
<gene>
    <name evidence="2" type="primary">LOC113040211</name>
</gene>
<evidence type="ECO:0000313" key="1">
    <source>
        <dbReference type="Proteomes" id="UP000515129"/>
    </source>
</evidence>
<proteinExistence type="predicted"/>
<dbReference type="GeneID" id="113040211"/>
<dbReference type="PANTHER" id="PTHR45913:SF19">
    <property type="entry name" value="LOW QUALITY PROTEIN: ZINC FINGER BED DOMAIN-CONTAINING PROTEIN 5-LIKE"/>
    <property type="match status" value="1"/>
</dbReference>
<dbReference type="InterPro" id="IPR012337">
    <property type="entry name" value="RNaseH-like_sf"/>
</dbReference>
<dbReference type="SUPFAM" id="SSF53098">
    <property type="entry name" value="Ribonuclease H-like"/>
    <property type="match status" value="1"/>
</dbReference>
<dbReference type="KEGG" id="caua:113040211"/>
<dbReference type="Proteomes" id="UP000515129">
    <property type="component" value="Chromosome 22"/>
</dbReference>
<keyword evidence="1" id="KW-1185">Reference proteome</keyword>
<dbReference type="OrthoDB" id="6144063at2759"/>
<organism evidence="1 2">
    <name type="scientific">Carassius auratus</name>
    <name type="common">Goldfish</name>
    <dbReference type="NCBI Taxonomy" id="7957"/>
    <lineage>
        <taxon>Eukaryota</taxon>
        <taxon>Metazoa</taxon>
        <taxon>Chordata</taxon>
        <taxon>Craniata</taxon>
        <taxon>Vertebrata</taxon>
        <taxon>Euteleostomi</taxon>
        <taxon>Actinopterygii</taxon>
        <taxon>Neopterygii</taxon>
        <taxon>Teleostei</taxon>
        <taxon>Ostariophysi</taxon>
        <taxon>Cypriniformes</taxon>
        <taxon>Cyprinidae</taxon>
        <taxon>Cyprininae</taxon>
        <taxon>Carassius</taxon>
    </lineage>
</organism>
<name>A0A6P6J8Y3_CARAU</name>
<reference evidence="2" key="1">
    <citation type="submission" date="2025-08" db="UniProtKB">
        <authorList>
            <consortium name="RefSeq"/>
        </authorList>
    </citation>
    <scope>IDENTIFICATION</scope>
    <source>
        <strain evidence="2">Wakin</strain>
        <tissue evidence="2">Muscle</tissue>
    </source>
</reference>
<sequence>MSHLHRPLVWRCAPTMALNILKNPIKQTQMIMNGVKRREQRNLTDVFVKRNRPACQREKMSSKKRKYSDSYIAFGFTWIGDAESPDPQCVVCGEVLANSSLKPSYMVRHLQTRHSQLQDMPASFFQGKLAELQKKKKIIHSHSGLGTSKNAQKASYLASYHIAKKGMHHTIGENLCLPVAKDMVNCMLGEKAAKTLDKIPLSDNTVSRRIDSISTDIFNQLISRIKNSKFFSLQIDESTDVANLANLLVYVRYLFENTVHEDFLFCRPLVTHSTGEDIFNLMDSFFRVHEVDWARCVGICTDGAKAMTGRHKGAVALIRKIAPAVSWVHCSIHREALATKNMPGELLTVLHDVVKIVNFIKARPLNSRIFRTICNEMGSEHETLLLHTEVRWLSRGKVLARIFELRCEVEEFFVHNPFHLSSCLQDDIWLQRLAYLADIFSTLNELNLSLQGLSTTVFNTQDKVEALIKKLVFWANWINTNSTECFPLLSEILQSRESVLSDCVKGLIIEHLNQLSQNLRTYLPPWTNLRHGFGILLMLLLQSHISPFKSKKSYWSYHLMGDTTCFLKISHWWISGLQQWWSIQDCQSKHLKC</sequence>